<evidence type="ECO:0000313" key="3">
    <source>
        <dbReference type="Proteomes" id="UP000078046"/>
    </source>
</evidence>
<name>A0A177AQ19_9BILA</name>
<dbReference type="AlphaFoldDB" id="A0A177AQ19"/>
<accession>A0A177AQ19</accession>
<keyword evidence="3" id="KW-1185">Reference proteome</keyword>
<gene>
    <name evidence="2" type="ORF">A3Q56_08790</name>
</gene>
<sequence>MSLQLFGSFKNEPQSVQLKCSNCRPLSTRQRRKRSPSRVTEQHTV</sequence>
<dbReference type="EMBL" id="LWCA01003445">
    <property type="protein sequence ID" value="OAF63501.1"/>
    <property type="molecule type" value="Genomic_DNA"/>
</dbReference>
<reference evidence="2 3" key="1">
    <citation type="submission" date="2016-04" db="EMBL/GenBank/DDBJ databases">
        <title>The genome of Intoshia linei affirms orthonectids as highly simplified spiralians.</title>
        <authorList>
            <person name="Mikhailov K.V."/>
            <person name="Slusarev G.S."/>
            <person name="Nikitin M.A."/>
            <person name="Logacheva M.D."/>
            <person name="Penin A."/>
            <person name="Aleoshin V."/>
            <person name="Panchin Y.V."/>
        </authorList>
    </citation>
    <scope>NUCLEOTIDE SEQUENCE [LARGE SCALE GENOMIC DNA]</scope>
    <source>
        <strain evidence="2">Intl2013</strain>
        <tissue evidence="2">Whole animal</tissue>
    </source>
</reference>
<comment type="caution">
    <text evidence="2">The sequence shown here is derived from an EMBL/GenBank/DDBJ whole genome shotgun (WGS) entry which is preliminary data.</text>
</comment>
<feature type="region of interest" description="Disordered" evidence="1">
    <location>
        <begin position="22"/>
        <end position="45"/>
    </location>
</feature>
<evidence type="ECO:0000256" key="1">
    <source>
        <dbReference type="SAM" id="MobiDB-lite"/>
    </source>
</evidence>
<dbReference type="Proteomes" id="UP000078046">
    <property type="component" value="Unassembled WGS sequence"/>
</dbReference>
<proteinExistence type="predicted"/>
<evidence type="ECO:0000313" key="2">
    <source>
        <dbReference type="EMBL" id="OAF63501.1"/>
    </source>
</evidence>
<organism evidence="2 3">
    <name type="scientific">Intoshia linei</name>
    <dbReference type="NCBI Taxonomy" id="1819745"/>
    <lineage>
        <taxon>Eukaryota</taxon>
        <taxon>Metazoa</taxon>
        <taxon>Spiralia</taxon>
        <taxon>Lophotrochozoa</taxon>
        <taxon>Mesozoa</taxon>
        <taxon>Orthonectida</taxon>
        <taxon>Rhopaluridae</taxon>
        <taxon>Intoshia</taxon>
    </lineage>
</organism>
<protein>
    <submittedName>
        <fullName evidence="2">Uncharacterized protein</fullName>
    </submittedName>
</protein>